<name>A0A1Y1ZZ49_9FUNG</name>
<dbReference type="PROSITE" id="PS00108">
    <property type="entry name" value="PROTEIN_KINASE_ST"/>
    <property type="match status" value="1"/>
</dbReference>
<keyword evidence="13" id="KW-1185">Reference proteome</keyword>
<dbReference type="SMART" id="SM00220">
    <property type="entry name" value="S_TKc"/>
    <property type="match status" value="1"/>
</dbReference>
<feature type="compositionally biased region" description="Acidic residues" evidence="10">
    <location>
        <begin position="341"/>
        <end position="351"/>
    </location>
</feature>
<proteinExistence type="predicted"/>
<dbReference type="PROSITE" id="PS00107">
    <property type="entry name" value="PROTEIN_KINASE_ATP"/>
    <property type="match status" value="1"/>
</dbReference>
<dbReference type="PANTHER" id="PTHR43895">
    <property type="entry name" value="CALCIUM/CALMODULIN-DEPENDENT PROTEIN KINASE KINASE-RELATED"/>
    <property type="match status" value="1"/>
</dbReference>
<evidence type="ECO:0000259" key="11">
    <source>
        <dbReference type="PROSITE" id="PS50011"/>
    </source>
</evidence>
<evidence type="ECO:0000256" key="3">
    <source>
        <dbReference type="ARBA" id="ARBA00022679"/>
    </source>
</evidence>
<protein>
    <recommendedName>
        <fullName evidence="1">non-specific serine/threonine protein kinase</fullName>
        <ecNumber evidence="1">2.7.11.1</ecNumber>
    </recommendedName>
</protein>
<evidence type="ECO:0000256" key="1">
    <source>
        <dbReference type="ARBA" id="ARBA00012513"/>
    </source>
</evidence>
<dbReference type="EMBL" id="MCOG01000339">
    <property type="protein sequence ID" value="ORY15529.1"/>
    <property type="molecule type" value="Genomic_DNA"/>
</dbReference>
<dbReference type="GO" id="GO:0004674">
    <property type="term" value="F:protein serine/threonine kinase activity"/>
    <property type="evidence" value="ECO:0007669"/>
    <property type="project" value="UniProtKB-KW"/>
</dbReference>
<feature type="compositionally biased region" description="Low complexity" evidence="10">
    <location>
        <begin position="146"/>
        <end position="166"/>
    </location>
</feature>
<feature type="compositionally biased region" description="Basic residues" evidence="10">
    <location>
        <begin position="443"/>
        <end position="453"/>
    </location>
</feature>
<dbReference type="InterPro" id="IPR017441">
    <property type="entry name" value="Protein_kinase_ATP_BS"/>
</dbReference>
<evidence type="ECO:0000256" key="6">
    <source>
        <dbReference type="ARBA" id="ARBA00022840"/>
    </source>
</evidence>
<comment type="catalytic activity">
    <reaction evidence="7">
        <text>L-threonyl-[protein] + ATP = O-phospho-L-threonyl-[protein] + ADP + H(+)</text>
        <dbReference type="Rhea" id="RHEA:46608"/>
        <dbReference type="Rhea" id="RHEA-COMP:11060"/>
        <dbReference type="Rhea" id="RHEA-COMP:11605"/>
        <dbReference type="ChEBI" id="CHEBI:15378"/>
        <dbReference type="ChEBI" id="CHEBI:30013"/>
        <dbReference type="ChEBI" id="CHEBI:30616"/>
        <dbReference type="ChEBI" id="CHEBI:61977"/>
        <dbReference type="ChEBI" id="CHEBI:456216"/>
        <dbReference type="EC" id="2.7.11.1"/>
    </reaction>
</comment>
<dbReference type="InterPro" id="IPR000719">
    <property type="entry name" value="Prot_kinase_dom"/>
</dbReference>
<dbReference type="InterPro" id="IPR008271">
    <property type="entry name" value="Ser/Thr_kinase_AS"/>
</dbReference>
<dbReference type="PROSITE" id="PS50011">
    <property type="entry name" value="PROTEIN_KINASE_DOM"/>
    <property type="match status" value="1"/>
</dbReference>
<feature type="compositionally biased region" description="Low complexity" evidence="10">
    <location>
        <begin position="243"/>
        <end position="257"/>
    </location>
</feature>
<feature type="compositionally biased region" description="Basic and acidic residues" evidence="10">
    <location>
        <begin position="221"/>
        <end position="230"/>
    </location>
</feature>
<comment type="catalytic activity">
    <reaction evidence="8">
        <text>L-seryl-[protein] + ATP = O-phospho-L-seryl-[protein] + ADP + H(+)</text>
        <dbReference type="Rhea" id="RHEA:17989"/>
        <dbReference type="Rhea" id="RHEA-COMP:9863"/>
        <dbReference type="Rhea" id="RHEA-COMP:11604"/>
        <dbReference type="ChEBI" id="CHEBI:15378"/>
        <dbReference type="ChEBI" id="CHEBI:29999"/>
        <dbReference type="ChEBI" id="CHEBI:30616"/>
        <dbReference type="ChEBI" id="CHEBI:83421"/>
        <dbReference type="ChEBI" id="CHEBI:456216"/>
        <dbReference type="EC" id="2.7.11.1"/>
    </reaction>
</comment>
<keyword evidence="2" id="KW-0723">Serine/threonine-protein kinase</keyword>
<dbReference type="Proteomes" id="UP000193920">
    <property type="component" value="Unassembled WGS sequence"/>
</dbReference>
<dbReference type="STRING" id="1754190.A0A1Y1ZZ49"/>
<keyword evidence="6 9" id="KW-0067">ATP-binding</keyword>
<evidence type="ECO:0000256" key="5">
    <source>
        <dbReference type="ARBA" id="ARBA00022777"/>
    </source>
</evidence>
<feature type="compositionally biased region" description="Low complexity" evidence="10">
    <location>
        <begin position="383"/>
        <end position="395"/>
    </location>
</feature>
<dbReference type="PANTHER" id="PTHR43895:SF32">
    <property type="entry name" value="SERINE_THREONINE-PROTEIN KINASE CHK1"/>
    <property type="match status" value="1"/>
</dbReference>
<keyword evidence="3" id="KW-0808">Transferase</keyword>
<evidence type="ECO:0000256" key="8">
    <source>
        <dbReference type="ARBA" id="ARBA00048679"/>
    </source>
</evidence>
<dbReference type="Pfam" id="PF00069">
    <property type="entry name" value="Pkinase"/>
    <property type="match status" value="1"/>
</dbReference>
<evidence type="ECO:0000256" key="2">
    <source>
        <dbReference type="ARBA" id="ARBA00022527"/>
    </source>
</evidence>
<feature type="compositionally biased region" description="Low complexity" evidence="10">
    <location>
        <begin position="415"/>
        <end position="437"/>
    </location>
</feature>
<accession>A0A1Y1ZZ49</accession>
<evidence type="ECO:0000313" key="13">
    <source>
        <dbReference type="Proteomes" id="UP000193920"/>
    </source>
</evidence>
<dbReference type="GO" id="GO:0005524">
    <property type="term" value="F:ATP binding"/>
    <property type="evidence" value="ECO:0007669"/>
    <property type="project" value="UniProtKB-UniRule"/>
</dbReference>
<feature type="region of interest" description="Disordered" evidence="10">
    <location>
        <begin position="284"/>
        <end position="454"/>
    </location>
</feature>
<feature type="compositionally biased region" description="Polar residues" evidence="10">
    <location>
        <begin position="484"/>
        <end position="495"/>
    </location>
</feature>
<dbReference type="CDD" id="cd13994">
    <property type="entry name" value="STKc_HAL4_like"/>
    <property type="match status" value="1"/>
</dbReference>
<feature type="binding site" evidence="9">
    <location>
        <position position="543"/>
    </location>
    <ligand>
        <name>ATP</name>
        <dbReference type="ChEBI" id="CHEBI:30616"/>
    </ligand>
</feature>
<feature type="compositionally biased region" description="Polar residues" evidence="10">
    <location>
        <begin position="233"/>
        <end position="242"/>
    </location>
</feature>
<dbReference type="GO" id="GO:0007165">
    <property type="term" value="P:signal transduction"/>
    <property type="evidence" value="ECO:0007669"/>
    <property type="project" value="TreeGrafter"/>
</dbReference>
<feature type="compositionally biased region" description="Polar residues" evidence="10">
    <location>
        <begin position="299"/>
        <end position="308"/>
    </location>
</feature>
<evidence type="ECO:0000256" key="9">
    <source>
        <dbReference type="PROSITE-ProRule" id="PRU10141"/>
    </source>
</evidence>
<feature type="compositionally biased region" description="Basic and acidic residues" evidence="10">
    <location>
        <begin position="364"/>
        <end position="377"/>
    </location>
</feature>
<feature type="compositionally biased region" description="Polar residues" evidence="10">
    <location>
        <begin position="184"/>
        <end position="196"/>
    </location>
</feature>
<dbReference type="AlphaFoldDB" id="A0A1Y1ZZ49"/>
<dbReference type="EC" id="2.7.11.1" evidence="1"/>
<feature type="compositionally biased region" description="Basic and acidic residues" evidence="10">
    <location>
        <begin position="309"/>
        <end position="318"/>
    </location>
</feature>
<keyword evidence="5 12" id="KW-0418">Kinase</keyword>
<comment type="caution">
    <text evidence="12">The sequence shown here is derived from an EMBL/GenBank/DDBJ whole genome shotgun (WGS) entry which is preliminary data.</text>
</comment>
<sequence>MNQKDYDFWSVGNEQLSLQNHFPKHIPVIQYLSHSGAESPAEPSNTNANNYTCAEPEILRKSLESALKVAHDEIEKYQLTLNENTAKKLLEATAQGAFRDDPNIMRNAHTQYANPKEYKQSKLRLMDLFIPPIKEEEGEPSGIPINNQSRRSSAQESSRRSSAQANITPKMMKSPSFNERIKRNSTPSILSSSMFQPPTPKENKKPPLYNGNALKPPIIPIKKDPRHSEEIDQLTTTSPKGKSQSFSFSNGPSSPESYTENEESVTTIKSNINAELLQLLNKYCPPSNKSQKDLEDNNEPISTENSAEQLRKSSEDIKSSNNTLSSEEVEESKEGSSTESTSDDEKEENVMEDSFLPSNVHKKNMSDGDKKPNEKEQSSGIASSSKKLMKSISSLHHSRKKLDQKENGRPSLSVSIASNNTADTTATESTITTSNSKPESKSKSSKKKKHKKNIIKDIFSPIKNIFSDTGKSISRSSSRKTKSNEALSRSGSEMNSPDVPEDESKYKLEEVLGKGANAVVKLAKSSYTGNIKNLDSEKYYAIKQFRKRRKNEPYKAYIKKVISEFCISSSLKHQNVVETVDLIQDKNENWCEVMEYCSGGDLYTRINTGTLTNKDEMNCYFKQLLMGVAYLHSVGVCHRDIKPENLLMDETGTILKITDFGVSEVFRFPWEKNVIKRVSGLCGSEPYIAPEEWSEDKDYDPIKVDIWACAIVFYTMNHMSVPWRQANSSDKYYDFYLNHRSNFSPIEELPAITHEVLYHMLDPNPETRWPMEKVLESDWIRGITACGGYKGEGPSVSGDGHAHTSKWKV</sequence>
<evidence type="ECO:0000256" key="10">
    <source>
        <dbReference type="SAM" id="MobiDB-lite"/>
    </source>
</evidence>
<feature type="region of interest" description="Disordered" evidence="10">
    <location>
        <begin position="469"/>
        <end position="504"/>
    </location>
</feature>
<gene>
    <name evidence="12" type="ORF">LY90DRAFT_708491</name>
</gene>
<feature type="domain" description="Protein kinase" evidence="11">
    <location>
        <begin position="506"/>
        <end position="780"/>
    </location>
</feature>
<reference evidence="12 13" key="1">
    <citation type="submission" date="2016-08" db="EMBL/GenBank/DDBJ databases">
        <title>A Parts List for Fungal Cellulosomes Revealed by Comparative Genomics.</title>
        <authorList>
            <consortium name="DOE Joint Genome Institute"/>
            <person name="Haitjema C.H."/>
            <person name="Gilmore S.P."/>
            <person name="Henske J.K."/>
            <person name="Solomon K.V."/>
            <person name="De Groot R."/>
            <person name="Kuo A."/>
            <person name="Mondo S.J."/>
            <person name="Salamov A.A."/>
            <person name="Labutti K."/>
            <person name="Zhao Z."/>
            <person name="Chiniquy J."/>
            <person name="Barry K."/>
            <person name="Brewer H.M."/>
            <person name="Purvine S.O."/>
            <person name="Wright A.T."/>
            <person name="Boxma B."/>
            <person name="Van Alen T."/>
            <person name="Hackstein J.H."/>
            <person name="Baker S.E."/>
            <person name="Grigoriev I.V."/>
            <person name="O'Malley M.A."/>
        </authorList>
    </citation>
    <scope>NUCLEOTIDE SEQUENCE [LARGE SCALE GENOMIC DNA]</scope>
    <source>
        <strain evidence="12 13">G1</strain>
    </source>
</reference>
<evidence type="ECO:0000256" key="7">
    <source>
        <dbReference type="ARBA" id="ARBA00047899"/>
    </source>
</evidence>
<keyword evidence="4 9" id="KW-0547">Nucleotide-binding</keyword>
<evidence type="ECO:0000256" key="4">
    <source>
        <dbReference type="ARBA" id="ARBA00022741"/>
    </source>
</evidence>
<evidence type="ECO:0000313" key="12">
    <source>
        <dbReference type="EMBL" id="ORY15529.1"/>
    </source>
</evidence>
<dbReference type="OrthoDB" id="6513151at2759"/>
<organism evidence="12 13">
    <name type="scientific">Neocallimastix californiae</name>
    <dbReference type="NCBI Taxonomy" id="1754190"/>
    <lineage>
        <taxon>Eukaryota</taxon>
        <taxon>Fungi</taxon>
        <taxon>Fungi incertae sedis</taxon>
        <taxon>Chytridiomycota</taxon>
        <taxon>Chytridiomycota incertae sedis</taxon>
        <taxon>Neocallimastigomycetes</taxon>
        <taxon>Neocallimastigales</taxon>
        <taxon>Neocallimastigaceae</taxon>
        <taxon>Neocallimastix</taxon>
    </lineage>
</organism>
<dbReference type="SUPFAM" id="SSF56112">
    <property type="entry name" value="Protein kinase-like (PK-like)"/>
    <property type="match status" value="1"/>
</dbReference>
<dbReference type="InterPro" id="IPR011009">
    <property type="entry name" value="Kinase-like_dom_sf"/>
</dbReference>
<feature type="region of interest" description="Disordered" evidence="10">
    <location>
        <begin position="134"/>
        <end position="266"/>
    </location>
</feature>
<dbReference type="Gene3D" id="1.10.510.10">
    <property type="entry name" value="Transferase(Phosphotransferase) domain 1"/>
    <property type="match status" value="1"/>
</dbReference>